<keyword evidence="2 6" id="KW-0812">Transmembrane</keyword>
<protein>
    <submittedName>
        <fullName evidence="8">MFS general substrate transporter</fullName>
    </submittedName>
</protein>
<dbReference type="FunFam" id="1.20.1250.20:FF:000286">
    <property type="entry name" value="MFS efflux transporter"/>
    <property type="match status" value="1"/>
</dbReference>
<feature type="transmembrane region" description="Helical" evidence="6">
    <location>
        <begin position="395"/>
        <end position="414"/>
    </location>
</feature>
<feature type="domain" description="Major facilitator superfamily (MFS) profile" evidence="7">
    <location>
        <begin position="112"/>
        <end position="506"/>
    </location>
</feature>
<feature type="transmembrane region" description="Helical" evidence="6">
    <location>
        <begin position="420"/>
        <end position="441"/>
    </location>
</feature>
<evidence type="ECO:0000256" key="3">
    <source>
        <dbReference type="ARBA" id="ARBA00022989"/>
    </source>
</evidence>
<dbReference type="Pfam" id="PF07690">
    <property type="entry name" value="MFS_1"/>
    <property type="match status" value="1"/>
</dbReference>
<name>A0A8E2JYH1_9PEZI</name>
<dbReference type="SUPFAM" id="SSF103473">
    <property type="entry name" value="MFS general substrate transporter"/>
    <property type="match status" value="1"/>
</dbReference>
<feature type="transmembrane region" description="Helical" evidence="6">
    <location>
        <begin position="178"/>
        <end position="195"/>
    </location>
</feature>
<dbReference type="GO" id="GO:0016020">
    <property type="term" value="C:membrane"/>
    <property type="evidence" value="ECO:0007669"/>
    <property type="project" value="UniProtKB-SubCell"/>
</dbReference>
<evidence type="ECO:0000256" key="4">
    <source>
        <dbReference type="ARBA" id="ARBA00023136"/>
    </source>
</evidence>
<organism evidence="8 9">
    <name type="scientific">Glonium stellatum</name>
    <dbReference type="NCBI Taxonomy" id="574774"/>
    <lineage>
        <taxon>Eukaryota</taxon>
        <taxon>Fungi</taxon>
        <taxon>Dikarya</taxon>
        <taxon>Ascomycota</taxon>
        <taxon>Pezizomycotina</taxon>
        <taxon>Dothideomycetes</taxon>
        <taxon>Pleosporomycetidae</taxon>
        <taxon>Gloniales</taxon>
        <taxon>Gloniaceae</taxon>
        <taxon>Glonium</taxon>
    </lineage>
</organism>
<feature type="transmembrane region" description="Helical" evidence="6">
    <location>
        <begin position="231"/>
        <end position="252"/>
    </location>
</feature>
<feature type="transmembrane region" description="Helical" evidence="6">
    <location>
        <begin position="453"/>
        <end position="476"/>
    </location>
</feature>
<dbReference type="InterPro" id="IPR051788">
    <property type="entry name" value="MFS_Transporter"/>
</dbReference>
<dbReference type="FunFam" id="1.20.1250.20:FF:000308">
    <property type="entry name" value="MFS efflux transporter"/>
    <property type="match status" value="1"/>
</dbReference>
<feature type="region of interest" description="Disordered" evidence="5">
    <location>
        <begin position="1"/>
        <end position="98"/>
    </location>
</feature>
<feature type="transmembrane region" description="Helical" evidence="6">
    <location>
        <begin position="201"/>
        <end position="219"/>
    </location>
</feature>
<keyword evidence="4 6" id="KW-0472">Membrane</keyword>
<evidence type="ECO:0000256" key="6">
    <source>
        <dbReference type="SAM" id="Phobius"/>
    </source>
</evidence>
<accession>A0A8E2JYH1</accession>
<feature type="transmembrane region" description="Helical" evidence="6">
    <location>
        <begin position="328"/>
        <end position="352"/>
    </location>
</feature>
<dbReference type="InterPro" id="IPR036259">
    <property type="entry name" value="MFS_trans_sf"/>
</dbReference>
<dbReference type="EMBL" id="KV748580">
    <property type="protein sequence ID" value="OCL14399.1"/>
    <property type="molecule type" value="Genomic_DNA"/>
</dbReference>
<dbReference type="PANTHER" id="PTHR23514:SF6">
    <property type="entry name" value="MAJOR FACILITATOR SUPERFAMILY (MFS) PROFILE DOMAIN-CONTAINING PROTEIN"/>
    <property type="match status" value="1"/>
</dbReference>
<comment type="subcellular location">
    <subcellularLocation>
        <location evidence="1">Membrane</location>
        <topology evidence="1">Multi-pass membrane protein</topology>
    </subcellularLocation>
</comment>
<dbReference type="PANTHER" id="PTHR23514">
    <property type="entry name" value="BYPASS OF STOP CODON PROTEIN 6"/>
    <property type="match status" value="1"/>
</dbReference>
<feature type="transmembrane region" description="Helical" evidence="6">
    <location>
        <begin position="364"/>
        <end position="383"/>
    </location>
</feature>
<keyword evidence="9" id="KW-1185">Reference proteome</keyword>
<dbReference type="Proteomes" id="UP000250140">
    <property type="component" value="Unassembled WGS sequence"/>
</dbReference>
<dbReference type="PROSITE" id="PS50850">
    <property type="entry name" value="MFS"/>
    <property type="match status" value="1"/>
</dbReference>
<keyword evidence="3 6" id="KW-1133">Transmembrane helix</keyword>
<evidence type="ECO:0000256" key="2">
    <source>
        <dbReference type="ARBA" id="ARBA00022692"/>
    </source>
</evidence>
<evidence type="ECO:0000256" key="1">
    <source>
        <dbReference type="ARBA" id="ARBA00004141"/>
    </source>
</evidence>
<reference evidence="8 9" key="1">
    <citation type="journal article" date="2016" name="Nat. Commun.">
        <title>Ectomycorrhizal ecology is imprinted in the genome of the dominant symbiotic fungus Cenococcum geophilum.</title>
        <authorList>
            <consortium name="DOE Joint Genome Institute"/>
            <person name="Peter M."/>
            <person name="Kohler A."/>
            <person name="Ohm R.A."/>
            <person name="Kuo A."/>
            <person name="Krutzmann J."/>
            <person name="Morin E."/>
            <person name="Arend M."/>
            <person name="Barry K.W."/>
            <person name="Binder M."/>
            <person name="Choi C."/>
            <person name="Clum A."/>
            <person name="Copeland A."/>
            <person name="Grisel N."/>
            <person name="Haridas S."/>
            <person name="Kipfer T."/>
            <person name="LaButti K."/>
            <person name="Lindquist E."/>
            <person name="Lipzen A."/>
            <person name="Maire R."/>
            <person name="Meier B."/>
            <person name="Mihaltcheva S."/>
            <person name="Molinier V."/>
            <person name="Murat C."/>
            <person name="Poggeler S."/>
            <person name="Quandt C.A."/>
            <person name="Sperisen C."/>
            <person name="Tritt A."/>
            <person name="Tisserant E."/>
            <person name="Crous P.W."/>
            <person name="Henrissat B."/>
            <person name="Nehls U."/>
            <person name="Egli S."/>
            <person name="Spatafora J.W."/>
            <person name="Grigoriev I.V."/>
            <person name="Martin F.M."/>
        </authorList>
    </citation>
    <scope>NUCLEOTIDE SEQUENCE [LARGE SCALE GENOMIC DNA]</scope>
    <source>
        <strain evidence="8 9">CBS 207.34</strain>
    </source>
</reference>
<sequence length="510" mass="54887">MPPNSLAGYFDIHPGPKSVTSPPAILQKSTNSPPSAFELDSYPWGSQYNEAINSRGGMQTPRTSQTPHTGAQTPITPMSPNELEMSRSPSPKRDEAASLVQSWSNPPMNKWRVLTCCLIYFGNGLNDSAPGAILPYMENHYRIGYAIVALIFVGNAVGFIVAAFFTNMILGLLGRAKALIFAELLMLAAYIMLVTTPPFPVVVVGFFLLGCGMAINLALNNVFCSNLHPSTVILGSAHGSYGIGGIIGPIIATAMVSHKYLWSRYYLITLGLRLFCIVSAGWAFWSYEEEAPTRLLTALERTASRREAIEAGEPGKTQLMKQALKSRVTLIGALFIFAYQGAEVSISGWVISFLISYRNGDPAHVGYVTAGFWAGITLGRFVLTHVAHRVGERPFVIGMTAGAIAFQLLVWLIPNVIGDAVAVSVVGLLLGPVYPCAQTIFTKLLPRNVQMTAVGFIASAGSSGGAVAPFTTGLLAQAVGTYVLHPVCIGLFVVMLICWLVLPRVRKRTE</sequence>
<dbReference type="AlphaFoldDB" id="A0A8E2JYH1"/>
<gene>
    <name evidence="8" type="ORF">AOQ84DRAFT_331092</name>
</gene>
<feature type="transmembrane region" description="Helical" evidence="6">
    <location>
        <begin position="143"/>
        <end position="166"/>
    </location>
</feature>
<dbReference type="GO" id="GO:0022857">
    <property type="term" value="F:transmembrane transporter activity"/>
    <property type="evidence" value="ECO:0007669"/>
    <property type="project" value="InterPro"/>
</dbReference>
<feature type="transmembrane region" description="Helical" evidence="6">
    <location>
        <begin position="482"/>
        <end position="502"/>
    </location>
</feature>
<proteinExistence type="predicted"/>
<dbReference type="OrthoDB" id="413079at2759"/>
<evidence type="ECO:0000313" key="9">
    <source>
        <dbReference type="Proteomes" id="UP000250140"/>
    </source>
</evidence>
<dbReference type="InterPro" id="IPR020846">
    <property type="entry name" value="MFS_dom"/>
</dbReference>
<feature type="compositionally biased region" description="Polar residues" evidence="5">
    <location>
        <begin position="44"/>
        <end position="79"/>
    </location>
</feature>
<dbReference type="Gene3D" id="1.20.1250.20">
    <property type="entry name" value="MFS general substrate transporter like domains"/>
    <property type="match status" value="2"/>
</dbReference>
<evidence type="ECO:0000259" key="7">
    <source>
        <dbReference type="PROSITE" id="PS50850"/>
    </source>
</evidence>
<evidence type="ECO:0000313" key="8">
    <source>
        <dbReference type="EMBL" id="OCL14399.1"/>
    </source>
</evidence>
<dbReference type="InterPro" id="IPR011701">
    <property type="entry name" value="MFS"/>
</dbReference>
<feature type="transmembrane region" description="Helical" evidence="6">
    <location>
        <begin position="264"/>
        <end position="285"/>
    </location>
</feature>
<evidence type="ECO:0000256" key="5">
    <source>
        <dbReference type="SAM" id="MobiDB-lite"/>
    </source>
</evidence>